<gene>
    <name evidence="1" type="ORF">H6A01_00850</name>
</gene>
<organism evidence="1 2">
    <name type="scientific">Veillonella magna</name>
    <dbReference type="NCBI Taxonomy" id="464322"/>
    <lineage>
        <taxon>Bacteria</taxon>
        <taxon>Bacillati</taxon>
        <taxon>Bacillota</taxon>
        <taxon>Negativicutes</taxon>
        <taxon>Veillonellales</taxon>
        <taxon>Veillonellaceae</taxon>
        <taxon>Veillonella</taxon>
    </lineage>
</organism>
<evidence type="ECO:0000313" key="2">
    <source>
        <dbReference type="Proteomes" id="UP000707138"/>
    </source>
</evidence>
<dbReference type="Proteomes" id="UP000707138">
    <property type="component" value="Unassembled WGS sequence"/>
</dbReference>
<evidence type="ECO:0000313" key="1">
    <source>
        <dbReference type="EMBL" id="MBM6911874.1"/>
    </source>
</evidence>
<accession>A0ABS2GCL2</accession>
<protein>
    <submittedName>
        <fullName evidence="1">Uncharacterized protein</fullName>
    </submittedName>
</protein>
<reference evidence="1 2" key="1">
    <citation type="journal article" date="2021" name="Sci. Rep.">
        <title>The distribution of antibiotic resistance genes in chicken gut microbiota commensals.</title>
        <authorList>
            <person name="Juricova H."/>
            <person name="Matiasovicova J."/>
            <person name="Kubasova T."/>
            <person name="Cejkova D."/>
            <person name="Rychlik I."/>
        </authorList>
    </citation>
    <scope>NUCLEOTIDE SEQUENCE [LARGE SCALE GENOMIC DNA]</scope>
    <source>
        <strain evidence="1 2">An537</strain>
    </source>
</reference>
<name>A0ABS2GCL2_9FIRM</name>
<comment type="caution">
    <text evidence="1">The sequence shown here is derived from an EMBL/GenBank/DDBJ whole genome shotgun (WGS) entry which is preliminary data.</text>
</comment>
<keyword evidence="2" id="KW-1185">Reference proteome</keyword>
<sequence>MDLMNEILQALGLKNEEELSAYINDPQHQNEPLVKAIKQRIEERVQEKISHGYNKENSSGTI</sequence>
<dbReference type="RefSeq" id="WP_205087192.1">
    <property type="nucleotide sequence ID" value="NZ_JACJLA010000001.1"/>
</dbReference>
<dbReference type="EMBL" id="JACJLA010000001">
    <property type="protein sequence ID" value="MBM6911874.1"/>
    <property type="molecule type" value="Genomic_DNA"/>
</dbReference>
<proteinExistence type="predicted"/>